<gene>
    <name evidence="2" type="ORF">HPB51_013932</name>
</gene>
<feature type="compositionally biased region" description="Low complexity" evidence="1">
    <location>
        <begin position="153"/>
        <end position="162"/>
    </location>
</feature>
<evidence type="ECO:0000313" key="2">
    <source>
        <dbReference type="EMBL" id="KAH8021257.1"/>
    </source>
</evidence>
<evidence type="ECO:0000313" key="3">
    <source>
        <dbReference type="Proteomes" id="UP000821866"/>
    </source>
</evidence>
<feature type="compositionally biased region" description="Polar residues" evidence="1">
    <location>
        <begin position="163"/>
        <end position="173"/>
    </location>
</feature>
<protein>
    <submittedName>
        <fullName evidence="2">Uncharacterized protein</fullName>
    </submittedName>
</protein>
<reference evidence="2" key="1">
    <citation type="journal article" date="2020" name="Cell">
        <title>Large-Scale Comparative Analyses of Tick Genomes Elucidate Their Genetic Diversity and Vector Capacities.</title>
        <authorList>
            <consortium name="Tick Genome and Microbiome Consortium (TIGMIC)"/>
            <person name="Jia N."/>
            <person name="Wang J."/>
            <person name="Shi W."/>
            <person name="Du L."/>
            <person name="Sun Y."/>
            <person name="Zhan W."/>
            <person name="Jiang J.F."/>
            <person name="Wang Q."/>
            <person name="Zhang B."/>
            <person name="Ji P."/>
            <person name="Bell-Sakyi L."/>
            <person name="Cui X.M."/>
            <person name="Yuan T.T."/>
            <person name="Jiang B.G."/>
            <person name="Yang W.F."/>
            <person name="Lam T.T."/>
            <person name="Chang Q.C."/>
            <person name="Ding S.J."/>
            <person name="Wang X.J."/>
            <person name="Zhu J.G."/>
            <person name="Ruan X.D."/>
            <person name="Zhao L."/>
            <person name="Wei J.T."/>
            <person name="Ye R.Z."/>
            <person name="Que T.C."/>
            <person name="Du C.H."/>
            <person name="Zhou Y.H."/>
            <person name="Cheng J.X."/>
            <person name="Dai P.F."/>
            <person name="Guo W.B."/>
            <person name="Han X.H."/>
            <person name="Huang E.J."/>
            <person name="Li L.F."/>
            <person name="Wei W."/>
            <person name="Gao Y.C."/>
            <person name="Liu J.Z."/>
            <person name="Shao H.Z."/>
            <person name="Wang X."/>
            <person name="Wang C.C."/>
            <person name="Yang T.C."/>
            <person name="Huo Q.B."/>
            <person name="Li W."/>
            <person name="Chen H.Y."/>
            <person name="Chen S.E."/>
            <person name="Zhou L.G."/>
            <person name="Ni X.B."/>
            <person name="Tian J.H."/>
            <person name="Sheng Y."/>
            <person name="Liu T."/>
            <person name="Pan Y.S."/>
            <person name="Xia L.Y."/>
            <person name="Li J."/>
            <person name="Zhao F."/>
            <person name="Cao W.C."/>
        </authorList>
    </citation>
    <scope>NUCLEOTIDE SEQUENCE</scope>
    <source>
        <strain evidence="2">Rmic-2018</strain>
    </source>
</reference>
<reference evidence="2" key="2">
    <citation type="submission" date="2021-09" db="EMBL/GenBank/DDBJ databases">
        <authorList>
            <person name="Jia N."/>
            <person name="Wang J."/>
            <person name="Shi W."/>
            <person name="Du L."/>
            <person name="Sun Y."/>
            <person name="Zhan W."/>
            <person name="Jiang J."/>
            <person name="Wang Q."/>
            <person name="Zhang B."/>
            <person name="Ji P."/>
            <person name="Sakyi L.B."/>
            <person name="Cui X."/>
            <person name="Yuan T."/>
            <person name="Jiang B."/>
            <person name="Yang W."/>
            <person name="Lam T.T.-Y."/>
            <person name="Chang Q."/>
            <person name="Ding S."/>
            <person name="Wang X."/>
            <person name="Zhu J."/>
            <person name="Ruan X."/>
            <person name="Zhao L."/>
            <person name="Wei J."/>
            <person name="Que T."/>
            <person name="Du C."/>
            <person name="Cheng J."/>
            <person name="Dai P."/>
            <person name="Han X."/>
            <person name="Huang E."/>
            <person name="Gao Y."/>
            <person name="Liu J."/>
            <person name="Shao H."/>
            <person name="Ye R."/>
            <person name="Li L."/>
            <person name="Wei W."/>
            <person name="Wang X."/>
            <person name="Wang C."/>
            <person name="Huo Q."/>
            <person name="Li W."/>
            <person name="Guo W."/>
            <person name="Chen H."/>
            <person name="Chen S."/>
            <person name="Zhou L."/>
            <person name="Zhou L."/>
            <person name="Ni X."/>
            <person name="Tian J."/>
            <person name="Zhou Y."/>
            <person name="Sheng Y."/>
            <person name="Liu T."/>
            <person name="Pan Y."/>
            <person name="Xia L."/>
            <person name="Li J."/>
            <person name="Zhao F."/>
            <person name="Cao W."/>
        </authorList>
    </citation>
    <scope>NUCLEOTIDE SEQUENCE</scope>
    <source>
        <strain evidence="2">Rmic-2018</strain>
        <tissue evidence="2">Larvae</tissue>
    </source>
</reference>
<proteinExistence type="predicted"/>
<evidence type="ECO:0000256" key="1">
    <source>
        <dbReference type="SAM" id="MobiDB-lite"/>
    </source>
</evidence>
<feature type="region of interest" description="Disordered" evidence="1">
    <location>
        <begin position="1"/>
        <end position="121"/>
    </location>
</feature>
<dbReference type="Proteomes" id="UP000821866">
    <property type="component" value="Chromosome 7"/>
</dbReference>
<name>A0A9J6DH96_RHIMP</name>
<sequence>MQYTMEFAEQDADEMNFTDSGGDFLSLPAAAGGRATTERPSSSWRPRDVRQQLQPPRGRSRSRGRARGRSRSRGHSRSKGRSNSRVPTVRNGVQQGNQHQTGASKIKGSQPQVKGGTNPEQHSDIYAQMQRENANLRAIVEQLRAEIADLRKSQQVSSSSPSNTVPCTEATSDASHDEVPMDVHPGAKPTKRRALAQPANNEDRDFKIEVKETLNDIKNALRAVVESIAVLDSRVTKIEADQVKALQSAEATPAQVIPKGRPSVRVMVPVASWTPSKALVFDVVVPTGTSAKTVVDATASIVGFSEVYCVQHRGARNFQVTVKSMASMSLIVNAGCLVMMMMKNI</sequence>
<comment type="caution">
    <text evidence="2">The sequence shown here is derived from an EMBL/GenBank/DDBJ whole genome shotgun (WGS) entry which is preliminary data.</text>
</comment>
<feature type="compositionally biased region" description="Basic residues" evidence="1">
    <location>
        <begin position="58"/>
        <end position="82"/>
    </location>
</feature>
<feature type="compositionally biased region" description="Polar residues" evidence="1">
    <location>
        <begin position="91"/>
        <end position="112"/>
    </location>
</feature>
<accession>A0A9J6DH96</accession>
<feature type="region of interest" description="Disordered" evidence="1">
    <location>
        <begin position="151"/>
        <end position="199"/>
    </location>
</feature>
<keyword evidence="3" id="KW-1185">Reference proteome</keyword>
<dbReference type="AlphaFoldDB" id="A0A9J6DH96"/>
<organism evidence="2 3">
    <name type="scientific">Rhipicephalus microplus</name>
    <name type="common">Cattle tick</name>
    <name type="synonym">Boophilus microplus</name>
    <dbReference type="NCBI Taxonomy" id="6941"/>
    <lineage>
        <taxon>Eukaryota</taxon>
        <taxon>Metazoa</taxon>
        <taxon>Ecdysozoa</taxon>
        <taxon>Arthropoda</taxon>
        <taxon>Chelicerata</taxon>
        <taxon>Arachnida</taxon>
        <taxon>Acari</taxon>
        <taxon>Parasitiformes</taxon>
        <taxon>Ixodida</taxon>
        <taxon>Ixodoidea</taxon>
        <taxon>Ixodidae</taxon>
        <taxon>Rhipicephalinae</taxon>
        <taxon>Rhipicephalus</taxon>
        <taxon>Boophilus</taxon>
    </lineage>
</organism>
<dbReference type="EMBL" id="JABSTU010000009">
    <property type="protein sequence ID" value="KAH8021257.1"/>
    <property type="molecule type" value="Genomic_DNA"/>
</dbReference>